<accession>A0A291RMP8</accession>
<reference evidence="1 2" key="1">
    <citation type="submission" date="2017-10" db="EMBL/GenBank/DDBJ databases">
        <title>Comparative genomics between pathogenic Norcardia.</title>
        <authorList>
            <person name="Zeng L."/>
        </authorList>
    </citation>
    <scope>NUCLEOTIDE SEQUENCE [LARGE SCALE GENOMIC DNA]</scope>
    <source>
        <strain evidence="1 2">NC_YFY_NT001</strain>
    </source>
</reference>
<dbReference type="GeneID" id="88360515"/>
<evidence type="ECO:0000313" key="2">
    <source>
        <dbReference type="Proteomes" id="UP000221961"/>
    </source>
</evidence>
<dbReference type="SUPFAM" id="SSF56399">
    <property type="entry name" value="ADP-ribosylation"/>
    <property type="match status" value="1"/>
</dbReference>
<dbReference type="InterPro" id="IPR009297">
    <property type="entry name" value="DUF952"/>
</dbReference>
<dbReference type="AlphaFoldDB" id="A0A291RMP8"/>
<organism evidence="1 2">
    <name type="scientific">Nocardia terpenica</name>
    <dbReference type="NCBI Taxonomy" id="455432"/>
    <lineage>
        <taxon>Bacteria</taxon>
        <taxon>Bacillati</taxon>
        <taxon>Actinomycetota</taxon>
        <taxon>Actinomycetes</taxon>
        <taxon>Mycobacteriales</taxon>
        <taxon>Nocardiaceae</taxon>
        <taxon>Nocardia</taxon>
    </lineage>
</organism>
<dbReference type="PANTHER" id="PTHR34129:SF1">
    <property type="entry name" value="DUF952 DOMAIN-CONTAINING PROTEIN"/>
    <property type="match status" value="1"/>
</dbReference>
<proteinExistence type="predicted"/>
<dbReference type="KEGG" id="ntp:CRH09_24560"/>
<dbReference type="Pfam" id="PF06108">
    <property type="entry name" value="DUF952"/>
    <property type="match status" value="1"/>
</dbReference>
<sequence length="128" mass="13991">MVAENDRIGKAHRLVHLCTRQEWAKAQVGGERRAPSLDRDGFIHLSTPEQVHVPANLLYAGQRDLVLLWLDPDLLDDVRFEPGVPAGPDGMLFPHLYGPVPVAAVAEVTEYRPGPDGVFPAITPPDLG</sequence>
<protein>
    <submittedName>
        <fullName evidence="1">Glutathione S-transferase</fullName>
    </submittedName>
</protein>
<dbReference type="Gene3D" id="3.20.170.20">
    <property type="entry name" value="Protein of unknown function DUF952"/>
    <property type="match status" value="1"/>
</dbReference>
<dbReference type="RefSeq" id="WP_098695936.1">
    <property type="nucleotide sequence ID" value="NZ_CP023778.1"/>
</dbReference>
<name>A0A291RMP8_9NOCA</name>
<evidence type="ECO:0000313" key="1">
    <source>
        <dbReference type="EMBL" id="ATL68881.1"/>
    </source>
</evidence>
<dbReference type="PANTHER" id="PTHR34129">
    <property type="entry name" value="BLR1139 PROTEIN"/>
    <property type="match status" value="1"/>
</dbReference>
<keyword evidence="1" id="KW-0808">Transferase</keyword>
<dbReference type="EMBL" id="CP023778">
    <property type="protein sequence ID" value="ATL68881.1"/>
    <property type="molecule type" value="Genomic_DNA"/>
</dbReference>
<dbReference type="Proteomes" id="UP000221961">
    <property type="component" value="Chromosome"/>
</dbReference>
<dbReference type="GO" id="GO:0016740">
    <property type="term" value="F:transferase activity"/>
    <property type="evidence" value="ECO:0007669"/>
    <property type="project" value="UniProtKB-KW"/>
</dbReference>
<gene>
    <name evidence="1" type="ORF">CRH09_24560</name>
</gene>